<reference evidence="11 12" key="1">
    <citation type="submission" date="2018-07" db="EMBL/GenBank/DDBJ databases">
        <title>Draft genome sequence of Ancylomarina sp. M1P.</title>
        <authorList>
            <person name="Yadav S."/>
            <person name="Villanueva L."/>
            <person name="Damste J.S.S."/>
        </authorList>
    </citation>
    <scope>NUCLEOTIDE SEQUENCE [LARGE SCALE GENOMIC DNA]</scope>
    <source>
        <strain evidence="11 12">M1P</strain>
    </source>
</reference>
<dbReference type="PANTHER" id="PTHR43856:SF1">
    <property type="entry name" value="MITOCHONDRIAL CARDIOLIPIN HYDROLASE"/>
    <property type="match status" value="1"/>
</dbReference>
<dbReference type="InterPro" id="IPR051406">
    <property type="entry name" value="PLD_domain"/>
</dbReference>
<feature type="transmembrane region" description="Helical" evidence="9">
    <location>
        <begin position="348"/>
        <end position="369"/>
    </location>
</feature>
<evidence type="ECO:0000256" key="5">
    <source>
        <dbReference type="ARBA" id="ARBA00022963"/>
    </source>
</evidence>
<dbReference type="PROSITE" id="PS50035">
    <property type="entry name" value="PLD"/>
    <property type="match status" value="1"/>
</dbReference>
<name>A0A425Y2A0_9BACT</name>
<evidence type="ECO:0000256" key="2">
    <source>
        <dbReference type="ARBA" id="ARBA00008664"/>
    </source>
</evidence>
<dbReference type="AlphaFoldDB" id="A0A425Y2A0"/>
<dbReference type="Gene3D" id="3.30.870.10">
    <property type="entry name" value="Endonuclease Chain A"/>
    <property type="match status" value="1"/>
</dbReference>
<keyword evidence="12" id="KW-1185">Reference proteome</keyword>
<evidence type="ECO:0000256" key="3">
    <source>
        <dbReference type="ARBA" id="ARBA00012027"/>
    </source>
</evidence>
<dbReference type="GO" id="GO:0016891">
    <property type="term" value="F:RNA endonuclease activity producing 5'-phosphomonoesters, hydrolytic mechanism"/>
    <property type="evidence" value="ECO:0007669"/>
    <property type="project" value="TreeGrafter"/>
</dbReference>
<keyword evidence="4" id="KW-0378">Hydrolase</keyword>
<sequence>MVTQEVWDIDIYSNIKKVLEDSRNEILVATAWFTDKDLYDVLCDKVSRGLSVKVIISDHEDNKRLDFNYLVSLGANVKIFPKNGRGMMHDKFCVIDDKIAISGSYNWTFNARKNNSESVIYTQDLHTVKSFREKFHKMIEKEEMRVIPVGNKKNGLINFFKTPFRADTKVEAKAIENSSINVDSISKLLPKDEFEQNLDLIVSSEASDFDREVLNKRGYDLAKKNHGDSKIIFKALDSIYSIFVYEIDIIEEKKQKLIAKINEYKIKTVNLLKSKSLIEQNSVETKCNTDKEEVNRKIDGLKVEIETNSKTISDINEVRKKQKQGRIEQFKNEILQHEREFVKPKINVIDIVSNGLISFGLLIYLFFFYSSAGYILLYSVQDAKLAKDLGKPLAIQEVFNPKALSLAYDKGISAFIFIMLFVFIPLGCALFSSSIKRIEFTGKSNWFIRRGIDILHFFKKYSLVILLDGFIAYKVAYAIHEVAYLSGNTADKWSFSMAISNVDFYLVFVLGTAAVFLFEVFFNKIKVAIEARNEDVAKAENKLIIYQKNKMIIEIKEKMNILDLESSEIEKKNIGLKNNLDSLERELIYLPDQASNKIKEIEKKQNVEIHSLDNKTEICISNIENDRFPISVDSLKDRISVFLEGWNELLHEEYSVGKAKQFSEEARTEADDWMQSKKTMGLNPNISNN</sequence>
<evidence type="ECO:0000259" key="10">
    <source>
        <dbReference type="PROSITE" id="PS50035"/>
    </source>
</evidence>
<dbReference type="RefSeq" id="WP_125030321.1">
    <property type="nucleotide sequence ID" value="NZ_JAPXVP010000006.1"/>
</dbReference>
<keyword evidence="5" id="KW-0442">Lipid degradation</keyword>
<dbReference type="EMBL" id="QQWG01000006">
    <property type="protein sequence ID" value="RRG22092.1"/>
    <property type="molecule type" value="Genomic_DNA"/>
</dbReference>
<evidence type="ECO:0000256" key="4">
    <source>
        <dbReference type="ARBA" id="ARBA00022801"/>
    </source>
</evidence>
<feature type="compositionally biased region" description="Polar residues" evidence="8">
    <location>
        <begin position="676"/>
        <end position="689"/>
    </location>
</feature>
<evidence type="ECO:0000256" key="1">
    <source>
        <dbReference type="ARBA" id="ARBA00000798"/>
    </source>
</evidence>
<gene>
    <name evidence="11" type="ORF">DWB61_07710</name>
</gene>
<comment type="similarity">
    <text evidence="2">Belongs to the phospholipase D family.</text>
</comment>
<evidence type="ECO:0000256" key="7">
    <source>
        <dbReference type="SAM" id="Coils"/>
    </source>
</evidence>
<dbReference type="SUPFAM" id="SSF56024">
    <property type="entry name" value="Phospholipase D/nuclease"/>
    <property type="match status" value="1"/>
</dbReference>
<keyword evidence="9" id="KW-1133">Transmembrane helix</keyword>
<accession>A0A425Y2A0</accession>
<keyword evidence="9" id="KW-0812">Transmembrane</keyword>
<keyword evidence="6" id="KW-0443">Lipid metabolism</keyword>
<dbReference type="InterPro" id="IPR001736">
    <property type="entry name" value="PLipase_D/transphosphatidylase"/>
</dbReference>
<comment type="caution">
    <text evidence="11">The sequence shown here is derived from an EMBL/GenBank/DDBJ whole genome shotgun (WGS) entry which is preliminary data.</text>
</comment>
<feature type="domain" description="PLD phosphodiesterase" evidence="10">
    <location>
        <begin position="84"/>
        <end position="111"/>
    </location>
</feature>
<dbReference type="GO" id="GO:0006793">
    <property type="term" value="P:phosphorus metabolic process"/>
    <property type="evidence" value="ECO:0007669"/>
    <property type="project" value="UniProtKB-ARBA"/>
</dbReference>
<dbReference type="Proteomes" id="UP000285794">
    <property type="component" value="Unassembled WGS sequence"/>
</dbReference>
<protein>
    <recommendedName>
        <fullName evidence="3">phospholipase D</fullName>
        <ecNumber evidence="3">3.1.4.4</ecNumber>
    </recommendedName>
</protein>
<keyword evidence="9" id="KW-0472">Membrane</keyword>
<evidence type="ECO:0000313" key="12">
    <source>
        <dbReference type="Proteomes" id="UP000285794"/>
    </source>
</evidence>
<dbReference type="InterPro" id="IPR025202">
    <property type="entry name" value="PLD-like_dom"/>
</dbReference>
<evidence type="ECO:0000256" key="8">
    <source>
        <dbReference type="SAM" id="MobiDB-lite"/>
    </source>
</evidence>
<evidence type="ECO:0000256" key="9">
    <source>
        <dbReference type="SAM" id="Phobius"/>
    </source>
</evidence>
<dbReference type="GO" id="GO:0016042">
    <property type="term" value="P:lipid catabolic process"/>
    <property type="evidence" value="ECO:0007669"/>
    <property type="project" value="UniProtKB-KW"/>
</dbReference>
<keyword evidence="7" id="KW-0175">Coiled coil</keyword>
<feature type="coiled-coil region" evidence="7">
    <location>
        <begin position="529"/>
        <end position="586"/>
    </location>
</feature>
<feature type="transmembrane region" description="Helical" evidence="9">
    <location>
        <begin position="463"/>
        <end position="484"/>
    </location>
</feature>
<organism evidence="11 12">
    <name type="scientific">Ancylomarina euxinus</name>
    <dbReference type="NCBI Taxonomy" id="2283627"/>
    <lineage>
        <taxon>Bacteria</taxon>
        <taxon>Pseudomonadati</taxon>
        <taxon>Bacteroidota</taxon>
        <taxon>Bacteroidia</taxon>
        <taxon>Marinilabiliales</taxon>
        <taxon>Marinifilaceae</taxon>
        <taxon>Ancylomarina</taxon>
    </lineage>
</organism>
<dbReference type="PANTHER" id="PTHR43856">
    <property type="entry name" value="CARDIOLIPIN HYDROLASE"/>
    <property type="match status" value="1"/>
</dbReference>
<proteinExistence type="inferred from homology"/>
<dbReference type="Pfam" id="PF13091">
    <property type="entry name" value="PLDc_2"/>
    <property type="match status" value="1"/>
</dbReference>
<dbReference type="OrthoDB" id="9762009at2"/>
<feature type="transmembrane region" description="Helical" evidence="9">
    <location>
        <begin position="504"/>
        <end position="522"/>
    </location>
</feature>
<feature type="transmembrane region" description="Helical" evidence="9">
    <location>
        <begin position="412"/>
        <end position="431"/>
    </location>
</feature>
<dbReference type="GO" id="GO:0004630">
    <property type="term" value="F:phospholipase D activity"/>
    <property type="evidence" value="ECO:0007669"/>
    <property type="project" value="UniProtKB-EC"/>
</dbReference>
<feature type="region of interest" description="Disordered" evidence="8">
    <location>
        <begin position="667"/>
        <end position="689"/>
    </location>
</feature>
<comment type="catalytic activity">
    <reaction evidence="1">
        <text>a 1,2-diacyl-sn-glycero-3-phosphocholine + H2O = a 1,2-diacyl-sn-glycero-3-phosphate + choline + H(+)</text>
        <dbReference type="Rhea" id="RHEA:14445"/>
        <dbReference type="ChEBI" id="CHEBI:15354"/>
        <dbReference type="ChEBI" id="CHEBI:15377"/>
        <dbReference type="ChEBI" id="CHEBI:15378"/>
        <dbReference type="ChEBI" id="CHEBI:57643"/>
        <dbReference type="ChEBI" id="CHEBI:58608"/>
        <dbReference type="EC" id="3.1.4.4"/>
    </reaction>
</comment>
<evidence type="ECO:0000256" key="6">
    <source>
        <dbReference type="ARBA" id="ARBA00023098"/>
    </source>
</evidence>
<dbReference type="EC" id="3.1.4.4" evidence="3"/>
<evidence type="ECO:0000313" key="11">
    <source>
        <dbReference type="EMBL" id="RRG22092.1"/>
    </source>
</evidence>